<evidence type="ECO:0000256" key="5">
    <source>
        <dbReference type="ARBA" id="ARBA00022801"/>
    </source>
</evidence>
<dbReference type="PROSITE" id="PS00018">
    <property type="entry name" value="EF_HAND_1"/>
    <property type="match status" value="1"/>
</dbReference>
<dbReference type="GO" id="GO:0070530">
    <property type="term" value="F:K63-linked polyubiquitin modification-dependent protein binding"/>
    <property type="evidence" value="ECO:0007669"/>
    <property type="project" value="TreeGrafter"/>
</dbReference>
<proteinExistence type="predicted"/>
<evidence type="ECO:0000256" key="2">
    <source>
        <dbReference type="ARBA" id="ARBA00012759"/>
    </source>
</evidence>
<feature type="coiled-coil region" evidence="7">
    <location>
        <begin position="2869"/>
        <end position="2908"/>
    </location>
</feature>
<gene>
    <name evidence="10" type="ORF">ALAG00032_LOCUS8858</name>
</gene>
<dbReference type="Pfam" id="PF00085">
    <property type="entry name" value="Thioredoxin"/>
    <property type="match status" value="1"/>
</dbReference>
<feature type="compositionally biased region" description="Basic and acidic residues" evidence="8">
    <location>
        <begin position="89"/>
        <end position="99"/>
    </location>
</feature>
<feature type="domain" description="Thioredoxin" evidence="9">
    <location>
        <begin position="441"/>
        <end position="586"/>
    </location>
</feature>
<feature type="region of interest" description="Disordered" evidence="8">
    <location>
        <begin position="56"/>
        <end position="99"/>
    </location>
</feature>
<accession>A0A7S3NLC2</accession>
<dbReference type="Pfam" id="PF12359">
    <property type="entry name" value="DUF3645"/>
    <property type="match status" value="1"/>
</dbReference>
<dbReference type="PANTHER" id="PTHR13367">
    <property type="entry name" value="UBIQUITIN THIOESTERASE"/>
    <property type="match status" value="1"/>
</dbReference>
<feature type="region of interest" description="Disordered" evidence="8">
    <location>
        <begin position="2357"/>
        <end position="2380"/>
    </location>
</feature>
<dbReference type="SUPFAM" id="SSF52540">
    <property type="entry name" value="P-loop containing nucleoside triphosphate hydrolases"/>
    <property type="match status" value="1"/>
</dbReference>
<evidence type="ECO:0000259" key="9">
    <source>
        <dbReference type="PROSITE" id="PS51352"/>
    </source>
</evidence>
<dbReference type="GO" id="GO:0004843">
    <property type="term" value="F:cysteine-type deubiquitinase activity"/>
    <property type="evidence" value="ECO:0007669"/>
    <property type="project" value="UniProtKB-EC"/>
</dbReference>
<sequence length="3328" mass="368432">MAKEPWEQLKILELAQLTSISPDKIVKLSRKQRDQLEKIAKPPVASISIVDDRVISKQSEESKKSAVIPKKQISQNEEGEPEDDDEGDDEKKDKAAAEDVPIDKIRWMRETPNGWMAFDAKVSAALESAKRAGRLEISLHIDGAPYTFKLAPAADGSSEDMLQIPDGGGEATKLRRHFVGEGLSAQWEMLSVRYAPPPSLYGAAALTLLEKIWANGETMRGERQGMGFLLLYSLFQGDLRAHLCGASWSSGGIWGSFGGWGGYGGGKFGLPQRKKTKNANDSHRLALLLTQLYADKKVKSVWGSLINVLGRNRQLCVRLPKFRDSRRKRRGVIFNGWTDEQEPKSPLAELFEQVVPVMQRLRRKRGAILMPPKPPYDQLPPPPSTTIISSLLKQGHRNNAVPELSDSARRSFEIAPIDSKTAFELASRIGHPLALPDDDLAHAAARAPEDMIDARHWRTWVEIETRRAVKRQHEQLLIVACFDATWCPACRAVEPALRALALSAPTARFARLDVDDCDDIADELGVTATPAIRFLRGGTTNDKVVGRLDGSLFGNSMNDVTSNNNAYSRANWNDDFASRAVEALLEASTPSERSVLAEAFERAFNTISADMQHDDTSLTGLEQLRSLRKAAKKALSAAETAATRSACERLKVNAQELEELACFPTRQLAERFVVEQQTPMVLSGMDEHNDAGVALTSMHRRPSVENSSGFPFEVVSSHEAARTPVATAMIERMRDDSIAHADATRHAFVACLRDCTDIDAFYNDDSTRADAALDAAILSIIEIEKAVEAKRAVDAQAVSLVVPLLSAAANAVEDTIKNDGAATEEKNEHTETTSTFVLDRLAGNVPEAWPEFVFGALISSCGEADIQRLNPYASDERVRFTLQLVAITMLRANRVGALSRCAGDAVELRVALENLRKLTTAQRRENRAISAPHIAQLTSTIASRLGAPRAYAASSTIGPMLDPRFLVFEFIWNLSLRQKQVDIVRNLAHDAENGISRVKQMIMGGGKTTVIAPMLALLLADGKSLVVSIVPKALLEMTRAQMRSSFSTIVTKRVYTLHYDRSTVIKPALRQSLEAARDARAVVVATPTSIKSIMLAYIEALQKVRDEAKHPRRIVLHPNQPNASREEKLREIESAAGQASELAGVLSLFRSGAMLLDEVDLILHPLRSELNFPCGEKFALDGADHGERWTLPIALIDSIFYASTMHCYALEPRGTTLEALEKLQNAIERGYATMSLQRLPHLTLLDASYYHRELKPVLALVAWAYLNTSQHLHGVDRNDVVNYLLGGITSKSAVLAESRIASEAFKNITDFDEKELNHLQKIVTAAESDRNLLDTLFDIEAEIERSADDAAKATAKTDARLAAARRRVAELECPPDASLDNSVVVWYSAAFGAGATVAGGLAAAASASLEDGPATLDDSSVSIASMCHGLEETLGVSVRRCDDDFEAAARAKDLAAQGRLRCLICGGGEQRPVCGPTCTRNHHKDGHCVRCGREWGSHNGHQCQSGGRGAWPLFPNLRRHLDDDEDFRGSGEKVDMDTFLTEIVTPPVMTTAQGPNEIPAPPVLDAGSILESPQRKSKKMTSSHVDGTEISKIPASRVCVFVGHSATSEKQRLSLWKRGVVAIDTAEALLKWVLSRPKWPARGELDLDDEVDSGAKYPKMQRAQRQNSTEIAAARLEGVRARVEALEQERARILDEDEQRRRDLRNRAMTVHSTIVESVNERLAAIDAALAIGEDSSTVDETESVVPDDDDIPDGSGRDAALVLASVFKLQEAPSRTQRLTLMAHRRFLVRLALTSKVMAKVQAPMHKKLLNLARDWLQTYLPHCLSKVNRVSFGLLDERDIERALAYDPRMPRSRLKLAVPFVGKDVPSSASEFAHPDVTIGMTCFAYRYSGLRREDFDELVDALTADFAREIGPAHDRTSSRRHESWVRSAGGSIRGLDETKGIRTGEKHHDESKTVVQLKFLQKSNEEQMDKLFELWRKEPLALHHYLETFVFPTHMRSQRQKISASGQAIGGDMLFDRRVGFSGTPSDLLPNELGQCQYEKGDDGKMLATVLDPEVCSTHEMPKGWSIEDLIELAATATEPRIHALIDTGALVTGRTNKQVATELLKRGLPWCDGVVYLDDDDKKQVLVRATMRAMPEEQCGVPLERRFAFYDQVHTTGQDIKHVANATALVTLGHQMVWRDYAQGLYRMRGIAAGQRVRVVVIPEVRRLIERELAACSDTEASMLSPLAEIVAWLIINSLRAEQLQWSMLCAQNIANVYRKEAFRILVKADARTQLGRIRNDHDSTVPERALAVFEEPIDFSLEATVPDPIPFEERLKSLLDAHREFASRNEQTAVANRVLSEVGRYALTDRRGRGAKRLDTEQEREQEQEAQKEVRARKDQQVEVEKFVEREYSRNEEAPRAWPLTWLSAQPPGVGEVPDHQDGDHPFYPLADFALRHHEALEFPSQLLVSRNYFRRSWTGLRRLKNVVVVLEWAPEGSRASARLRSRAEQARDRGELTIQQRSSLNKAHALFAAGDRVMDAASLIDAVEVVEDIGRRRTENEIDLLLSEFGGVSRVLDAEAFARLVSSGALAPESEGRYWVAVNLAEAETLRRCLHVRADRTLFLKDSSESPEIALHYSPLATADAASHSSHVSSAGDGGLILDATRNWWNTTTGATASEAAIAHNAFRFFDGDVHFSEQALHALIRALRRAPPRRRERFFAANIGARRRLERSPRRAPLGRVFTVSDEYAYIARRATAVFLRSAIKKKGFTWWGAFAAFDDSNTGTLGPSEVYGALRYLGAGDFVDADDVLDFVALAANPDNNRTDNDDAQSDEQRALSFQEFVDALRVDADEDEDTTSSQNKSQLKIEPYGAEEIRDALLRRRRAAIEDAAAERARAEARAQELDRRTYDEELQEAERKHGALGVNPRVTSTTNGETLTIFSFGYERKPLRCKITRIASDSLSSESATSSGTNSALSRFVPLDLERISRKPVPPLACACGRKLRPYDSSWERCSRCKPRDRRGCTRICYYCYARVCERCVQAHHRAIVNARADPSGKATFLLCQAGAALSLQLPAKAFAGTNDSLLRQFTLTAEFRLDRAPPTAAALVRLAAPRTTLNKPGRGEVEATLAARRALRATIYVTKDGSILTASQISHEDGKSLHNANTRIVFGRWCAVTLVVDANAGELDVYIQGKAALSARDIATSELTLGTELTFFSGDKLAHARGGGIRHCQILNTKLSKPQVVDLALQCARDNPEIDTCVTKIQALVRARPIFRKYKEQIEAEMKANAKSKVAKKGKLIKKKEKAVFDEETTSSDEESDEEESDDEESDDEDVDELP</sequence>
<feature type="coiled-coil region" evidence="7">
    <location>
        <begin position="1669"/>
        <end position="1696"/>
    </location>
</feature>
<evidence type="ECO:0000256" key="8">
    <source>
        <dbReference type="SAM" id="MobiDB-lite"/>
    </source>
</evidence>
<keyword evidence="5" id="KW-0378">Hydrolase</keyword>
<evidence type="ECO:0000256" key="1">
    <source>
        <dbReference type="ARBA" id="ARBA00000707"/>
    </source>
</evidence>
<feature type="region of interest" description="Disordered" evidence="8">
    <location>
        <begin position="3296"/>
        <end position="3328"/>
    </location>
</feature>
<dbReference type="EC" id="3.4.19.12" evidence="2"/>
<dbReference type="GO" id="GO:0005634">
    <property type="term" value="C:nucleus"/>
    <property type="evidence" value="ECO:0007669"/>
    <property type="project" value="TreeGrafter"/>
</dbReference>
<feature type="compositionally biased region" description="Acidic residues" evidence="8">
    <location>
        <begin position="3299"/>
        <end position="3328"/>
    </location>
</feature>
<keyword evidence="3" id="KW-0645">Protease</keyword>
<keyword evidence="6" id="KW-0788">Thiol protease</keyword>
<reference evidence="10" key="1">
    <citation type="submission" date="2021-01" db="EMBL/GenBank/DDBJ databases">
        <authorList>
            <person name="Corre E."/>
            <person name="Pelletier E."/>
            <person name="Niang G."/>
            <person name="Scheremetjew M."/>
            <person name="Finn R."/>
            <person name="Kale V."/>
            <person name="Holt S."/>
            <person name="Cochrane G."/>
            <person name="Meng A."/>
            <person name="Brown T."/>
            <person name="Cohen L."/>
        </authorList>
    </citation>
    <scope>NUCLEOTIDE SEQUENCE</scope>
    <source>
        <strain evidence="10">CCMP1510</strain>
    </source>
</reference>
<dbReference type="InterPro" id="IPR018247">
    <property type="entry name" value="EF_Hand_1_Ca_BS"/>
</dbReference>
<dbReference type="PROSITE" id="PS51352">
    <property type="entry name" value="THIOREDOXIN_2"/>
    <property type="match status" value="1"/>
</dbReference>
<feature type="compositionally biased region" description="Acidic residues" evidence="8">
    <location>
        <begin position="77"/>
        <end position="88"/>
    </location>
</feature>
<organism evidence="10">
    <name type="scientific">Aureoumbra lagunensis</name>
    <dbReference type="NCBI Taxonomy" id="44058"/>
    <lineage>
        <taxon>Eukaryota</taxon>
        <taxon>Sar</taxon>
        <taxon>Stramenopiles</taxon>
        <taxon>Ochrophyta</taxon>
        <taxon>Pelagophyceae</taxon>
        <taxon>Pelagomonadales</taxon>
        <taxon>Aureoumbra</taxon>
    </lineage>
</organism>
<evidence type="ECO:0000256" key="6">
    <source>
        <dbReference type="ARBA" id="ARBA00022807"/>
    </source>
</evidence>
<dbReference type="PANTHER" id="PTHR13367:SF28">
    <property type="entry name" value="UBIQUITIN THIOESTERASE ZRANB1"/>
    <property type="match status" value="1"/>
</dbReference>
<evidence type="ECO:0000256" key="3">
    <source>
        <dbReference type="ARBA" id="ARBA00022670"/>
    </source>
</evidence>
<dbReference type="InterPro" id="IPR013766">
    <property type="entry name" value="Thioredoxin_domain"/>
</dbReference>
<name>A0A7S3NLC2_9STRA</name>
<keyword evidence="4" id="KW-0833">Ubl conjugation pathway</keyword>
<protein>
    <recommendedName>
        <fullName evidence="2">ubiquitinyl hydrolase 1</fullName>
        <ecNumber evidence="2">3.4.19.12</ecNumber>
    </recommendedName>
</protein>
<dbReference type="InterPro" id="IPR022105">
    <property type="entry name" value="DUF3645"/>
</dbReference>
<evidence type="ECO:0000256" key="4">
    <source>
        <dbReference type="ARBA" id="ARBA00022786"/>
    </source>
</evidence>
<dbReference type="SUPFAM" id="SSF52833">
    <property type="entry name" value="Thioredoxin-like"/>
    <property type="match status" value="1"/>
</dbReference>
<dbReference type="EMBL" id="HBIJ01013080">
    <property type="protein sequence ID" value="CAE0368097.1"/>
    <property type="molecule type" value="Transcribed_RNA"/>
</dbReference>
<comment type="catalytic activity">
    <reaction evidence="1">
        <text>Thiol-dependent hydrolysis of ester, thioester, amide, peptide and isopeptide bonds formed by the C-terminal Gly of ubiquitin (a 76-residue protein attached to proteins as an intracellular targeting signal).</text>
        <dbReference type="EC" id="3.4.19.12"/>
    </reaction>
</comment>
<evidence type="ECO:0000313" key="10">
    <source>
        <dbReference type="EMBL" id="CAE0368097.1"/>
    </source>
</evidence>
<evidence type="ECO:0000256" key="7">
    <source>
        <dbReference type="SAM" id="Coils"/>
    </source>
</evidence>
<keyword evidence="7" id="KW-0175">Coiled coil</keyword>
<dbReference type="InterPro" id="IPR027417">
    <property type="entry name" value="P-loop_NTPase"/>
</dbReference>
<dbReference type="Gene3D" id="3.40.30.10">
    <property type="entry name" value="Glutaredoxin"/>
    <property type="match status" value="1"/>
</dbReference>
<dbReference type="InterPro" id="IPR051346">
    <property type="entry name" value="OTU_Deubiquitinase"/>
</dbReference>
<dbReference type="GO" id="GO:0071947">
    <property type="term" value="P:protein deubiquitination involved in ubiquitin-dependent protein catabolic process"/>
    <property type="evidence" value="ECO:0007669"/>
    <property type="project" value="TreeGrafter"/>
</dbReference>
<dbReference type="Pfam" id="PF12340">
    <property type="entry name" value="DUF3638"/>
    <property type="match status" value="1"/>
</dbReference>
<dbReference type="InterPro" id="IPR036249">
    <property type="entry name" value="Thioredoxin-like_sf"/>
</dbReference>
<dbReference type="InterPro" id="IPR022099">
    <property type="entry name" value="DUF3638"/>
</dbReference>
<dbReference type="GO" id="GO:0005737">
    <property type="term" value="C:cytoplasm"/>
    <property type="evidence" value="ECO:0007669"/>
    <property type="project" value="TreeGrafter"/>
</dbReference>
<dbReference type="CDD" id="cd02947">
    <property type="entry name" value="TRX_family"/>
    <property type="match status" value="1"/>
</dbReference>